<sequence>MTNKAIRTRERDAIIQSLRSGVTPRLGIQHIQVGRAKEIEALTQDLDRIADGGSAFRLVIGEYGSGKTFFLGVIRSIALQKKLVCINADLSPDRRLHASGGQARNLYSELMRNMATRNKPDGNALNSVVERFVTEARKEADSQGRNVQDVIHDRLSALTEMVGGYDFASVINAYWRGHEEGNETLKTNAIRWLRAEYSTKTEARSDLGVRTIIDDASLYDALKLMSLFVRQAGYSGLLVNLDEMVNLYKLASAQARRANYEQILRMLNDCLQGSVEGLGFLLGGTPEFLMDPRKGLYSYEALQSRLAENSFAKQAGVVDYNSPSLHLATLTPEELYILLQNLRHVYASGNPDEYLVPDEALKAFLSHIHQTVGSAYFQTPRSIIKAFLDMLSVMEQHPEIQWSDLVAKVELEEDRPDDLDEEIPDNAGSQQQETSSEEDGLADFRL</sequence>
<gene>
    <name evidence="2" type="ORF">ACFOW6_12055</name>
</gene>
<keyword evidence="2" id="KW-0547">Nucleotide-binding</keyword>
<proteinExistence type="predicted"/>
<dbReference type="RefSeq" id="WP_382422622.1">
    <property type="nucleotide sequence ID" value="NZ_JBHSCW010000006.1"/>
</dbReference>
<dbReference type="InterPro" id="IPR021228">
    <property type="entry name" value="BrxD"/>
</dbReference>
<evidence type="ECO:0000313" key="2">
    <source>
        <dbReference type="EMBL" id="MFC4352274.1"/>
    </source>
</evidence>
<dbReference type="Proteomes" id="UP001595799">
    <property type="component" value="Unassembled WGS sequence"/>
</dbReference>
<organism evidence="2 3">
    <name type="scientific">Fodinicurvata halophila</name>
    <dbReference type="NCBI Taxonomy" id="1419723"/>
    <lineage>
        <taxon>Bacteria</taxon>
        <taxon>Pseudomonadati</taxon>
        <taxon>Pseudomonadota</taxon>
        <taxon>Alphaproteobacteria</taxon>
        <taxon>Rhodospirillales</taxon>
        <taxon>Rhodovibrionaceae</taxon>
        <taxon>Fodinicurvata</taxon>
    </lineage>
</organism>
<keyword evidence="3" id="KW-1185">Reference proteome</keyword>
<dbReference type="EMBL" id="JBHSCW010000006">
    <property type="protein sequence ID" value="MFC4352274.1"/>
    <property type="molecule type" value="Genomic_DNA"/>
</dbReference>
<dbReference type="SUPFAM" id="SSF52540">
    <property type="entry name" value="P-loop containing nucleoside triphosphate hydrolases"/>
    <property type="match status" value="1"/>
</dbReference>
<reference evidence="3" key="1">
    <citation type="journal article" date="2019" name="Int. J. Syst. Evol. Microbiol.">
        <title>The Global Catalogue of Microorganisms (GCM) 10K type strain sequencing project: providing services to taxonomists for standard genome sequencing and annotation.</title>
        <authorList>
            <consortium name="The Broad Institute Genomics Platform"/>
            <consortium name="The Broad Institute Genome Sequencing Center for Infectious Disease"/>
            <person name="Wu L."/>
            <person name="Ma J."/>
        </authorList>
    </citation>
    <scope>NUCLEOTIDE SEQUENCE [LARGE SCALE GENOMIC DNA]</scope>
    <source>
        <strain evidence="3">CECT 8472</strain>
    </source>
</reference>
<protein>
    <submittedName>
        <fullName evidence="2">ATP-binding protein</fullName>
    </submittedName>
</protein>
<comment type="caution">
    <text evidence="2">The sequence shown here is derived from an EMBL/GenBank/DDBJ whole genome shotgun (WGS) entry which is preliminary data.</text>
</comment>
<feature type="region of interest" description="Disordered" evidence="1">
    <location>
        <begin position="413"/>
        <end position="446"/>
    </location>
</feature>
<keyword evidence="2" id="KW-0067">ATP-binding</keyword>
<feature type="compositionally biased region" description="Acidic residues" evidence="1">
    <location>
        <begin position="435"/>
        <end position="446"/>
    </location>
</feature>
<feature type="compositionally biased region" description="Acidic residues" evidence="1">
    <location>
        <begin position="413"/>
        <end position="424"/>
    </location>
</feature>
<accession>A0ABV8UMD9</accession>
<name>A0ABV8UMD9_9PROT</name>
<evidence type="ECO:0000256" key="1">
    <source>
        <dbReference type="SAM" id="MobiDB-lite"/>
    </source>
</evidence>
<dbReference type="Pfam" id="PF10923">
    <property type="entry name" value="BrxC_BrxD"/>
    <property type="match status" value="1"/>
</dbReference>
<dbReference type="GO" id="GO:0005524">
    <property type="term" value="F:ATP binding"/>
    <property type="evidence" value="ECO:0007669"/>
    <property type="project" value="UniProtKB-KW"/>
</dbReference>
<dbReference type="InterPro" id="IPR027417">
    <property type="entry name" value="P-loop_NTPase"/>
</dbReference>
<evidence type="ECO:0000313" key="3">
    <source>
        <dbReference type="Proteomes" id="UP001595799"/>
    </source>
</evidence>